<feature type="binding site" evidence="5">
    <location>
        <position position="82"/>
    </location>
    <ligand>
        <name>S-adenosyl-L-methionine</name>
        <dbReference type="ChEBI" id="CHEBI:59789"/>
    </ligand>
</feature>
<dbReference type="PANTHER" id="PTHR11727:SF7">
    <property type="entry name" value="DIMETHYLADENOSINE TRANSFERASE-RELATED"/>
    <property type="match status" value="1"/>
</dbReference>
<evidence type="ECO:0000256" key="4">
    <source>
        <dbReference type="ARBA" id="ARBA00022884"/>
    </source>
</evidence>
<protein>
    <submittedName>
        <fullName evidence="7">Ribosomal RNA small subunit methyltransferase A</fullName>
    </submittedName>
</protein>
<feature type="binding site" evidence="5">
    <location>
        <position position="60"/>
    </location>
    <ligand>
        <name>S-adenosyl-L-methionine</name>
        <dbReference type="ChEBI" id="CHEBI:59789"/>
    </ligand>
</feature>
<accession>K1YGZ3</accession>
<evidence type="ECO:0000259" key="6">
    <source>
        <dbReference type="SMART" id="SM00650"/>
    </source>
</evidence>
<dbReference type="PROSITE" id="PS51689">
    <property type="entry name" value="SAM_RNA_A_N6_MT"/>
    <property type="match status" value="1"/>
</dbReference>
<proteinExistence type="inferred from homology"/>
<dbReference type="InterPro" id="IPR001737">
    <property type="entry name" value="KsgA/Erm"/>
</dbReference>
<gene>
    <name evidence="7" type="ORF">ACD_80C00194G0013</name>
</gene>
<feature type="domain" description="Ribosomal RNA adenine methylase transferase N-terminal" evidence="6">
    <location>
        <begin position="11"/>
        <end position="191"/>
    </location>
</feature>
<dbReference type="InterPro" id="IPR020598">
    <property type="entry name" value="rRNA_Ade_methylase_Trfase_N"/>
</dbReference>
<comment type="caution">
    <text evidence="5">Lacks conserved residue(s) required for the propagation of feature annotation.</text>
</comment>
<organism evidence="7">
    <name type="scientific">uncultured bacterium</name>
    <name type="common">gcode 4</name>
    <dbReference type="NCBI Taxonomy" id="1234023"/>
    <lineage>
        <taxon>Bacteria</taxon>
        <taxon>environmental samples</taxon>
    </lineage>
</organism>
<keyword evidence="2 5" id="KW-0808">Transferase</keyword>
<comment type="caution">
    <text evidence="7">The sequence shown here is derived from an EMBL/GenBank/DDBJ whole genome shotgun (WGS) entry which is preliminary data.</text>
</comment>
<evidence type="ECO:0000313" key="7">
    <source>
        <dbReference type="EMBL" id="EKD24594.1"/>
    </source>
</evidence>
<evidence type="ECO:0000256" key="3">
    <source>
        <dbReference type="ARBA" id="ARBA00022691"/>
    </source>
</evidence>
<dbReference type="InterPro" id="IPR029063">
    <property type="entry name" value="SAM-dependent_MTases_sf"/>
</dbReference>
<feature type="binding site" evidence="5">
    <location>
        <position position="107"/>
    </location>
    <ligand>
        <name>S-adenosyl-L-methionine</name>
        <dbReference type="ChEBI" id="CHEBI:59789"/>
    </ligand>
</feature>
<dbReference type="AlphaFoldDB" id="K1YGZ3"/>
<name>K1YGZ3_9BACT</name>
<dbReference type="Gene3D" id="3.40.50.150">
    <property type="entry name" value="Vaccinia Virus protein VP39"/>
    <property type="match status" value="1"/>
</dbReference>
<evidence type="ECO:0000256" key="5">
    <source>
        <dbReference type="PROSITE-ProRule" id="PRU01026"/>
    </source>
</evidence>
<keyword evidence="4 5" id="KW-0694">RNA-binding</keyword>
<sequence length="278" mass="32771">MWTYLGQNFLIDAKIRSYIADKILVLYHKCWCEALIEIWPGKWSITRLIDTISPNFFVVDKDPTFFDNWKLIIENWEFILSDILELDVEEMLKEKNLSPKKTLVVWNLPYYITSPILRKFFGAWNQEFMWGIFMVQDEVGQKIRSDAKKKSYLRWLLNYACDVTYLKWVPAKCFKPAPKVKSCLIQLTIKNDQPRISFDTLIEFLELFAPFSRKTLGAIQTMLTKRFAMKTHCVRDKKPAADQCPSGDERITSIIPAYLSKKRLEELTWDDLATILNK</sequence>
<dbReference type="EMBL" id="AMFJ01036201">
    <property type="protein sequence ID" value="EKD24594.1"/>
    <property type="molecule type" value="Genomic_DNA"/>
</dbReference>
<dbReference type="SMART" id="SM00650">
    <property type="entry name" value="rADc"/>
    <property type="match status" value="1"/>
</dbReference>
<evidence type="ECO:0000256" key="2">
    <source>
        <dbReference type="ARBA" id="ARBA00022679"/>
    </source>
</evidence>
<feature type="binding site" evidence="5">
    <location>
        <position position="10"/>
    </location>
    <ligand>
        <name>S-adenosyl-L-methionine</name>
        <dbReference type="ChEBI" id="CHEBI:59789"/>
    </ligand>
</feature>
<evidence type="ECO:0000256" key="1">
    <source>
        <dbReference type="ARBA" id="ARBA00022603"/>
    </source>
</evidence>
<dbReference type="SUPFAM" id="SSF53335">
    <property type="entry name" value="S-adenosyl-L-methionine-dependent methyltransferases"/>
    <property type="match status" value="1"/>
</dbReference>
<dbReference type="PANTHER" id="PTHR11727">
    <property type="entry name" value="DIMETHYLADENOSINE TRANSFERASE"/>
    <property type="match status" value="1"/>
</dbReference>
<dbReference type="GO" id="GO:0000179">
    <property type="term" value="F:rRNA (adenine-N6,N6-)-dimethyltransferase activity"/>
    <property type="evidence" value="ECO:0007669"/>
    <property type="project" value="UniProtKB-UniRule"/>
</dbReference>
<dbReference type="Pfam" id="PF00398">
    <property type="entry name" value="RrnaAD"/>
    <property type="match status" value="1"/>
</dbReference>
<reference evidence="7" key="1">
    <citation type="journal article" date="2012" name="Science">
        <title>Fermentation, hydrogen, and sulfur metabolism in multiple uncultivated bacterial phyla.</title>
        <authorList>
            <person name="Wrighton K.C."/>
            <person name="Thomas B.C."/>
            <person name="Sharon I."/>
            <person name="Miller C.S."/>
            <person name="Castelle C.J."/>
            <person name="VerBerkmoes N.C."/>
            <person name="Wilkins M.J."/>
            <person name="Hettich R.L."/>
            <person name="Lipton M.S."/>
            <person name="Williams K.H."/>
            <person name="Long P.E."/>
            <person name="Banfield J.F."/>
        </authorList>
    </citation>
    <scope>NUCLEOTIDE SEQUENCE [LARGE SCALE GENOMIC DNA]</scope>
</reference>
<keyword evidence="1 5" id="KW-0489">Methyltransferase</keyword>
<keyword evidence="3 5" id="KW-0949">S-adenosyl-L-methionine</keyword>
<dbReference type="GO" id="GO:0003723">
    <property type="term" value="F:RNA binding"/>
    <property type="evidence" value="ECO:0007669"/>
    <property type="project" value="UniProtKB-UniRule"/>
</dbReference>
<feature type="binding site" evidence="5">
    <location>
        <position position="8"/>
    </location>
    <ligand>
        <name>S-adenosyl-L-methionine</name>
        <dbReference type="ChEBI" id="CHEBI:59789"/>
    </ligand>
</feature>
<comment type="similarity">
    <text evidence="5">Belongs to the class I-like SAM-binding methyltransferase superfamily. rRNA adenine N(6)-methyltransferase family.</text>
</comment>